<dbReference type="Proteomes" id="UP001237642">
    <property type="component" value="Unassembled WGS sequence"/>
</dbReference>
<dbReference type="Pfam" id="PF02984">
    <property type="entry name" value="Cyclin_C"/>
    <property type="match status" value="1"/>
</dbReference>
<dbReference type="AlphaFoldDB" id="A0AAD8HFN2"/>
<proteinExistence type="predicted"/>
<dbReference type="Gene3D" id="3.40.50.2300">
    <property type="match status" value="1"/>
</dbReference>
<evidence type="ECO:0000259" key="1">
    <source>
        <dbReference type="PROSITE" id="PS50822"/>
    </source>
</evidence>
<dbReference type="PROSITE" id="PS50822">
    <property type="entry name" value="PIWI"/>
    <property type="match status" value="1"/>
</dbReference>
<dbReference type="Gene3D" id="3.30.420.10">
    <property type="entry name" value="Ribonuclease H-like superfamily/Ribonuclease H"/>
    <property type="match status" value="1"/>
</dbReference>
<organism evidence="2 3">
    <name type="scientific">Heracleum sosnowskyi</name>
    <dbReference type="NCBI Taxonomy" id="360622"/>
    <lineage>
        <taxon>Eukaryota</taxon>
        <taxon>Viridiplantae</taxon>
        <taxon>Streptophyta</taxon>
        <taxon>Embryophyta</taxon>
        <taxon>Tracheophyta</taxon>
        <taxon>Spermatophyta</taxon>
        <taxon>Magnoliopsida</taxon>
        <taxon>eudicotyledons</taxon>
        <taxon>Gunneridae</taxon>
        <taxon>Pentapetalae</taxon>
        <taxon>asterids</taxon>
        <taxon>campanulids</taxon>
        <taxon>Apiales</taxon>
        <taxon>Apiaceae</taxon>
        <taxon>Apioideae</taxon>
        <taxon>apioid superclade</taxon>
        <taxon>Tordylieae</taxon>
        <taxon>Tordyliinae</taxon>
        <taxon>Heracleum</taxon>
    </lineage>
</organism>
<dbReference type="InterPro" id="IPR036915">
    <property type="entry name" value="Cyclin-like_sf"/>
</dbReference>
<dbReference type="EMBL" id="JAUIZM010000009">
    <property type="protein sequence ID" value="KAK1365277.1"/>
    <property type="molecule type" value="Genomic_DNA"/>
</dbReference>
<evidence type="ECO:0000313" key="3">
    <source>
        <dbReference type="Proteomes" id="UP001237642"/>
    </source>
</evidence>
<dbReference type="PANTHER" id="PTHR22891">
    <property type="entry name" value="EUKARYOTIC TRANSLATION INITIATION FACTOR 2C"/>
    <property type="match status" value="1"/>
</dbReference>
<keyword evidence="3" id="KW-1185">Reference proteome</keyword>
<reference evidence="2" key="1">
    <citation type="submission" date="2023-02" db="EMBL/GenBank/DDBJ databases">
        <title>Genome of toxic invasive species Heracleum sosnowskyi carries increased number of genes despite the absence of recent whole-genome duplications.</title>
        <authorList>
            <person name="Schelkunov M."/>
            <person name="Shtratnikova V."/>
            <person name="Makarenko M."/>
            <person name="Klepikova A."/>
            <person name="Omelchenko D."/>
            <person name="Novikova G."/>
            <person name="Obukhova E."/>
            <person name="Bogdanov V."/>
            <person name="Penin A."/>
            <person name="Logacheva M."/>
        </authorList>
    </citation>
    <scope>NUCLEOTIDE SEQUENCE</scope>
    <source>
        <strain evidence="2">Hsosn_3</strain>
        <tissue evidence="2">Leaf</tissue>
    </source>
</reference>
<reference evidence="2" key="2">
    <citation type="submission" date="2023-05" db="EMBL/GenBank/DDBJ databases">
        <authorList>
            <person name="Schelkunov M.I."/>
        </authorList>
    </citation>
    <scope>NUCLEOTIDE SEQUENCE</scope>
    <source>
        <strain evidence="2">Hsosn_3</strain>
        <tissue evidence="2">Leaf</tissue>
    </source>
</reference>
<dbReference type="InterPro" id="IPR036397">
    <property type="entry name" value="RNaseH_sf"/>
</dbReference>
<dbReference type="SUPFAM" id="SSF47954">
    <property type="entry name" value="Cyclin-like"/>
    <property type="match status" value="1"/>
</dbReference>
<dbReference type="InterPro" id="IPR003165">
    <property type="entry name" value="Piwi"/>
</dbReference>
<dbReference type="Pfam" id="PF02171">
    <property type="entry name" value="Piwi"/>
    <property type="match status" value="1"/>
</dbReference>
<protein>
    <submittedName>
        <fullName evidence="2">Piwi domain-containing protein</fullName>
    </submittedName>
</protein>
<dbReference type="SUPFAM" id="SSF53098">
    <property type="entry name" value="Ribonuclease H-like"/>
    <property type="match status" value="1"/>
</dbReference>
<dbReference type="GO" id="GO:0003676">
    <property type="term" value="F:nucleic acid binding"/>
    <property type="evidence" value="ECO:0007669"/>
    <property type="project" value="InterPro"/>
</dbReference>
<sequence>MFSWSDTSSLQFHQILRWKTSSAVYAARCTLNKCPFRTETLKHYTGYSEVQLRDCAKPLLSRELINCGRSKGIIIECPFTLIEEEHQYRRAIPLIRVDKVFEQIEVKHPGPRHFILCVLPEKKNSDIYGPWKNKSLSDFGMATQCVSPTRINDHYLTNVLLKINSKLGGTNILLALEVVSRILMIKDTPTMILGMDVSHGYPGRSDAPSIAAVVGSHSRPLISRDRAAG</sequence>
<feature type="domain" description="Piwi" evidence="1">
    <location>
        <begin position="114"/>
        <end position="216"/>
    </location>
</feature>
<comment type="caution">
    <text evidence="2">The sequence shown here is derived from an EMBL/GenBank/DDBJ whole genome shotgun (WGS) entry which is preliminary data.</text>
</comment>
<dbReference type="InterPro" id="IPR012337">
    <property type="entry name" value="RNaseH-like_sf"/>
</dbReference>
<evidence type="ECO:0000313" key="2">
    <source>
        <dbReference type="EMBL" id="KAK1365277.1"/>
    </source>
</evidence>
<gene>
    <name evidence="2" type="ORF">POM88_040838</name>
</gene>
<accession>A0AAD8HFN2</accession>
<dbReference type="InterPro" id="IPR004367">
    <property type="entry name" value="Cyclin_C-dom"/>
</dbReference>
<name>A0AAD8HFN2_9APIA</name>